<dbReference type="AlphaFoldDB" id="A0A368QRQ8"/>
<gene>
    <name evidence="2" type="ORF">SETIT_4G074100v2</name>
</gene>
<evidence type="ECO:0000313" key="2">
    <source>
        <dbReference type="EMBL" id="RCV20651.1"/>
    </source>
</evidence>
<organism evidence="2">
    <name type="scientific">Setaria italica</name>
    <name type="common">Foxtail millet</name>
    <name type="synonym">Panicum italicum</name>
    <dbReference type="NCBI Taxonomy" id="4555"/>
    <lineage>
        <taxon>Eukaryota</taxon>
        <taxon>Viridiplantae</taxon>
        <taxon>Streptophyta</taxon>
        <taxon>Embryophyta</taxon>
        <taxon>Tracheophyta</taxon>
        <taxon>Spermatophyta</taxon>
        <taxon>Magnoliopsida</taxon>
        <taxon>Liliopsida</taxon>
        <taxon>Poales</taxon>
        <taxon>Poaceae</taxon>
        <taxon>PACMAD clade</taxon>
        <taxon>Panicoideae</taxon>
        <taxon>Panicodae</taxon>
        <taxon>Paniceae</taxon>
        <taxon>Cenchrinae</taxon>
        <taxon>Setaria</taxon>
    </lineage>
</organism>
<feature type="region of interest" description="Disordered" evidence="1">
    <location>
        <begin position="147"/>
        <end position="207"/>
    </location>
</feature>
<accession>A0A368QRQ8</accession>
<feature type="compositionally biased region" description="Pro residues" evidence="1">
    <location>
        <begin position="159"/>
        <end position="168"/>
    </location>
</feature>
<feature type="compositionally biased region" description="Basic residues" evidence="1">
    <location>
        <begin position="171"/>
        <end position="198"/>
    </location>
</feature>
<proteinExistence type="predicted"/>
<dbReference type="EMBL" id="CM003531">
    <property type="protein sequence ID" value="RCV20651.1"/>
    <property type="molecule type" value="Genomic_DNA"/>
</dbReference>
<name>A0A368QRQ8_SETIT</name>
<protein>
    <submittedName>
        <fullName evidence="2">Uncharacterized protein</fullName>
    </submittedName>
</protein>
<feature type="region of interest" description="Disordered" evidence="1">
    <location>
        <begin position="77"/>
        <end position="126"/>
    </location>
</feature>
<evidence type="ECO:0000256" key="1">
    <source>
        <dbReference type="SAM" id="MobiDB-lite"/>
    </source>
</evidence>
<reference evidence="2" key="2">
    <citation type="submission" date="2015-07" db="EMBL/GenBank/DDBJ databases">
        <authorList>
            <person name="Noorani M."/>
        </authorList>
    </citation>
    <scope>NUCLEOTIDE SEQUENCE</scope>
    <source>
        <strain evidence="2">Yugu1</strain>
    </source>
</reference>
<feature type="compositionally biased region" description="Basic and acidic residues" evidence="1">
    <location>
        <begin position="80"/>
        <end position="91"/>
    </location>
</feature>
<sequence>MNVGNGRAKPHLNQVIATQLDYEDADGNKSAETSNYKLATENNSPIAGRAEVEFPPRTRRDAFAARQMVDGEIENLPRLCRGEGHPPRTERGTFAAHHQGLRPSQASPPQHPCRIAGQRQGGEEHRTAAFGHAATKAAQHGSIAVSMRRGGGEHQSPKAPAPLHPSLPKPSKSRRRLRAPAKRPAKGARNQRRRRGRRSPAQDGQHGSGGRGFFFFSVILFSWSDTLWSLFLPVARIGAC</sequence>
<reference evidence="2" key="1">
    <citation type="journal article" date="2012" name="Nat. Biotechnol.">
        <title>Reference genome sequence of the model plant Setaria.</title>
        <authorList>
            <person name="Bennetzen J.L."/>
            <person name="Schmutz J."/>
            <person name="Wang H."/>
            <person name="Percifield R."/>
            <person name="Hawkins J."/>
            <person name="Pontaroli A.C."/>
            <person name="Estep M."/>
            <person name="Feng L."/>
            <person name="Vaughn J.N."/>
            <person name="Grimwood J."/>
            <person name="Jenkins J."/>
            <person name="Barry K."/>
            <person name="Lindquist E."/>
            <person name="Hellsten U."/>
            <person name="Deshpande S."/>
            <person name="Wang X."/>
            <person name="Wu X."/>
            <person name="Mitros T."/>
            <person name="Triplett J."/>
            <person name="Yang X."/>
            <person name="Ye C.Y."/>
            <person name="Mauro-Herrera M."/>
            <person name="Wang L."/>
            <person name="Li P."/>
            <person name="Sharma M."/>
            <person name="Sharma R."/>
            <person name="Ronald P.C."/>
            <person name="Panaud O."/>
            <person name="Kellogg E.A."/>
            <person name="Brutnell T.P."/>
            <person name="Doust A.N."/>
            <person name="Tuskan G.A."/>
            <person name="Rokhsar D."/>
            <person name="Devos K.M."/>
        </authorList>
    </citation>
    <scope>NUCLEOTIDE SEQUENCE [LARGE SCALE GENOMIC DNA]</scope>
    <source>
        <strain evidence="2">Yugu1</strain>
    </source>
</reference>